<protein>
    <submittedName>
        <fullName evidence="9">Zinc transporter ZIP10-like isoform X1</fullName>
    </submittedName>
</protein>
<dbReference type="Pfam" id="PF02535">
    <property type="entry name" value="Zip"/>
    <property type="match status" value="1"/>
</dbReference>
<evidence type="ECO:0000256" key="4">
    <source>
        <dbReference type="ARBA" id="ARBA00022989"/>
    </source>
</evidence>
<evidence type="ECO:0000256" key="7">
    <source>
        <dbReference type="SAM" id="Phobius"/>
    </source>
</evidence>
<gene>
    <name evidence="9" type="primary">LOC116950710</name>
</gene>
<evidence type="ECO:0000313" key="9">
    <source>
        <dbReference type="RefSeq" id="XP_032824588.1"/>
    </source>
</evidence>
<dbReference type="AlphaFoldDB" id="A0AAJ7X936"/>
<feature type="transmembrane region" description="Helical" evidence="7">
    <location>
        <begin position="373"/>
        <end position="393"/>
    </location>
</feature>
<dbReference type="InterPro" id="IPR003689">
    <property type="entry name" value="ZIP"/>
</dbReference>
<proteinExistence type="inferred from homology"/>
<evidence type="ECO:0000256" key="5">
    <source>
        <dbReference type="ARBA" id="ARBA00023136"/>
    </source>
</evidence>
<feature type="region of interest" description="Disordered" evidence="6">
    <location>
        <begin position="143"/>
        <end position="251"/>
    </location>
</feature>
<dbReference type="Proteomes" id="UP001318040">
    <property type="component" value="Chromosome 2"/>
</dbReference>
<name>A0AAJ7X936_PETMA</name>
<feature type="compositionally biased region" description="Basic and acidic residues" evidence="6">
    <location>
        <begin position="487"/>
        <end position="506"/>
    </location>
</feature>
<dbReference type="GO" id="GO:0030003">
    <property type="term" value="P:intracellular monoatomic cation homeostasis"/>
    <property type="evidence" value="ECO:0007669"/>
    <property type="project" value="TreeGrafter"/>
</dbReference>
<evidence type="ECO:0000256" key="2">
    <source>
        <dbReference type="ARBA" id="ARBA00006939"/>
    </source>
</evidence>
<dbReference type="GO" id="GO:0005385">
    <property type="term" value="F:zinc ion transmembrane transporter activity"/>
    <property type="evidence" value="ECO:0007669"/>
    <property type="project" value="TreeGrafter"/>
</dbReference>
<dbReference type="GO" id="GO:0071578">
    <property type="term" value="P:zinc ion import across plasma membrane"/>
    <property type="evidence" value="ECO:0007669"/>
    <property type="project" value="TreeGrafter"/>
</dbReference>
<dbReference type="GO" id="GO:0140410">
    <property type="term" value="F:monoatomic cation:bicarbonate symporter activity"/>
    <property type="evidence" value="ECO:0007669"/>
    <property type="project" value="TreeGrafter"/>
</dbReference>
<evidence type="ECO:0000256" key="6">
    <source>
        <dbReference type="SAM" id="MobiDB-lite"/>
    </source>
</evidence>
<accession>A0AAJ7X936</accession>
<dbReference type="InterPro" id="IPR050799">
    <property type="entry name" value="ZIP_Transporter"/>
</dbReference>
<evidence type="ECO:0000313" key="8">
    <source>
        <dbReference type="Proteomes" id="UP001318040"/>
    </source>
</evidence>
<feature type="region of interest" description="Disordered" evidence="6">
    <location>
        <begin position="483"/>
        <end position="523"/>
    </location>
</feature>
<feature type="transmembrane region" description="Helical" evidence="7">
    <location>
        <begin position="339"/>
        <end position="361"/>
    </location>
</feature>
<keyword evidence="8" id="KW-1185">Reference proteome</keyword>
<dbReference type="PANTHER" id="PTHR12191:SF17">
    <property type="entry name" value="ZINC TRANSPORTER ZIP5"/>
    <property type="match status" value="1"/>
</dbReference>
<dbReference type="GO" id="GO:0005886">
    <property type="term" value="C:plasma membrane"/>
    <property type="evidence" value="ECO:0007669"/>
    <property type="project" value="TreeGrafter"/>
</dbReference>
<feature type="transmembrane region" description="Helical" evidence="7">
    <location>
        <begin position="654"/>
        <end position="678"/>
    </location>
</feature>
<feature type="transmembrane region" description="Helical" evidence="7">
    <location>
        <begin position="621"/>
        <end position="642"/>
    </location>
</feature>
<dbReference type="KEGG" id="pmrn:116950710"/>
<sequence length="688" mass="72762">MPLVVSIFTNRPLCGMPRAAMKCCSLARSSDARAANMEETLGSAFRSVVVPPLLLALLLLLQGAPARCAAPHERPTSSAGAGGLGEVGTAAAVPDLPMAVYEQKYYLQRLFTRYGQEGHLSLDALQKLLVNLGIGEIRVLEDQEEDHDHDEDHDQDHDQENDQDHDRDHGRDRGDGDAGRRAGHDGLLGPMDRRRGGSSSATDGAGDVGPRTAAPTGGAGDWRGPPRGAPRGARGAREVPHGGGAWGAAEKQSRTAVQDYLASLGLSGDHGHIHEECMNITTLLWNYGMSSASGVNQDQFIFLCPAMLYQIDSRVCVKQQHDRHGASGAATAPDTGAAAWGWGFLAITAISLLSLLAAAFIPALSPDALSSMLGFLVALAVGTLSGDALLHLLPHAQGGGHGHKPGGAGGDWTSGLVEQLLPLGKGMAALGGVYLMFLLDSLLPLLRVRREEKKREAREVREGGEKAPPCEELELKVDAACRSGGSDAEKVSRGDRDPERRREGRAHGGGLEQHRGHSHAPLGKAGRVGNIAWMVIMGDGLHNFTDGLAIGAAFSSSVTVGLSTSIAVLCHEVPHELGDFAVLLRAGMSLRRAVFYNLLSALLGYLGMAIGVAVGRHLRSFTLWIFALTAGCFLYVALVSMLPELRADGRGPKGLGRFLLQNAGLLLGFAIMFLIALFEDSIALSLSF</sequence>
<reference evidence="9" key="1">
    <citation type="submission" date="2025-08" db="UniProtKB">
        <authorList>
            <consortium name="RefSeq"/>
        </authorList>
    </citation>
    <scope>IDENTIFICATION</scope>
    <source>
        <tissue evidence="9">Sperm</tissue>
    </source>
</reference>
<evidence type="ECO:0000256" key="1">
    <source>
        <dbReference type="ARBA" id="ARBA00004141"/>
    </source>
</evidence>
<comment type="similarity">
    <text evidence="2">Belongs to the ZIP transporter (TC 2.A.5) family.</text>
</comment>
<organism evidence="8 9">
    <name type="scientific">Petromyzon marinus</name>
    <name type="common">Sea lamprey</name>
    <dbReference type="NCBI Taxonomy" id="7757"/>
    <lineage>
        <taxon>Eukaryota</taxon>
        <taxon>Metazoa</taxon>
        <taxon>Chordata</taxon>
        <taxon>Craniata</taxon>
        <taxon>Vertebrata</taxon>
        <taxon>Cyclostomata</taxon>
        <taxon>Hyperoartia</taxon>
        <taxon>Petromyzontiformes</taxon>
        <taxon>Petromyzontidae</taxon>
        <taxon>Petromyzon</taxon>
    </lineage>
</organism>
<keyword evidence="3 7" id="KW-0812">Transmembrane</keyword>
<feature type="compositionally biased region" description="Low complexity" evidence="6">
    <location>
        <begin position="197"/>
        <end position="233"/>
    </location>
</feature>
<dbReference type="PANTHER" id="PTHR12191">
    <property type="entry name" value="SOLUTE CARRIER FAMILY 39"/>
    <property type="match status" value="1"/>
</dbReference>
<feature type="compositionally biased region" description="Basic and acidic residues" evidence="6">
    <location>
        <begin position="150"/>
        <end position="184"/>
    </location>
</feature>
<comment type="subcellular location">
    <subcellularLocation>
        <location evidence="1">Membrane</location>
        <topology evidence="1">Multi-pass membrane protein</topology>
    </subcellularLocation>
</comment>
<evidence type="ECO:0000256" key="3">
    <source>
        <dbReference type="ARBA" id="ARBA00022692"/>
    </source>
</evidence>
<feature type="transmembrane region" description="Helical" evidence="7">
    <location>
        <begin position="426"/>
        <end position="446"/>
    </location>
</feature>
<feature type="transmembrane region" description="Helical" evidence="7">
    <location>
        <begin position="594"/>
        <end position="615"/>
    </location>
</feature>
<dbReference type="RefSeq" id="XP_032824588.1">
    <property type="nucleotide sequence ID" value="XM_032968697.1"/>
</dbReference>
<keyword evidence="5 7" id="KW-0472">Membrane</keyword>
<keyword evidence="4 7" id="KW-1133">Transmembrane helix</keyword>